<evidence type="ECO:0000313" key="3">
    <source>
        <dbReference type="Proteomes" id="UP001642360"/>
    </source>
</evidence>
<protein>
    <submittedName>
        <fullName evidence="2">Uncharacterized protein</fullName>
    </submittedName>
</protein>
<sequence length="157" mass="17146">MVLAERREAKLAELLRWGVGLEAELEAALEERAQLANSRVGGYELCALFPRVGCPKCAYSLCALDVCLAFLLSSSPILELEGTSYVPLSPELGVRSDPRLILDEIMRVCHLSLVEAVPLSTLVTTQNLFRFQLGPDSVFILAVAPIALLLLLTRILP</sequence>
<accession>A0ABC8SW81</accession>
<dbReference type="Proteomes" id="UP001642360">
    <property type="component" value="Unassembled WGS sequence"/>
</dbReference>
<name>A0ABC8SW81_9AQUA</name>
<evidence type="ECO:0000313" key="2">
    <source>
        <dbReference type="EMBL" id="CAK9158982.1"/>
    </source>
</evidence>
<gene>
    <name evidence="2" type="ORF">ILEXP_LOCUS27659</name>
</gene>
<dbReference type="AlphaFoldDB" id="A0ABC8SW81"/>
<keyword evidence="1" id="KW-0812">Transmembrane</keyword>
<comment type="caution">
    <text evidence="2">The sequence shown here is derived from an EMBL/GenBank/DDBJ whole genome shotgun (WGS) entry which is preliminary data.</text>
</comment>
<evidence type="ECO:0000256" key="1">
    <source>
        <dbReference type="SAM" id="Phobius"/>
    </source>
</evidence>
<proteinExistence type="predicted"/>
<dbReference type="EMBL" id="CAUOFW020003280">
    <property type="protein sequence ID" value="CAK9158982.1"/>
    <property type="molecule type" value="Genomic_DNA"/>
</dbReference>
<keyword evidence="3" id="KW-1185">Reference proteome</keyword>
<feature type="transmembrane region" description="Helical" evidence="1">
    <location>
        <begin position="138"/>
        <end position="156"/>
    </location>
</feature>
<organism evidence="2 3">
    <name type="scientific">Ilex paraguariensis</name>
    <name type="common">yerba mate</name>
    <dbReference type="NCBI Taxonomy" id="185542"/>
    <lineage>
        <taxon>Eukaryota</taxon>
        <taxon>Viridiplantae</taxon>
        <taxon>Streptophyta</taxon>
        <taxon>Embryophyta</taxon>
        <taxon>Tracheophyta</taxon>
        <taxon>Spermatophyta</taxon>
        <taxon>Magnoliopsida</taxon>
        <taxon>eudicotyledons</taxon>
        <taxon>Gunneridae</taxon>
        <taxon>Pentapetalae</taxon>
        <taxon>asterids</taxon>
        <taxon>campanulids</taxon>
        <taxon>Aquifoliales</taxon>
        <taxon>Aquifoliaceae</taxon>
        <taxon>Ilex</taxon>
    </lineage>
</organism>
<keyword evidence="1" id="KW-1133">Transmembrane helix</keyword>
<keyword evidence="1" id="KW-0472">Membrane</keyword>
<reference evidence="2 3" key="1">
    <citation type="submission" date="2024-02" db="EMBL/GenBank/DDBJ databases">
        <authorList>
            <person name="Vignale AGUSTIN F."/>
            <person name="Sosa J E."/>
            <person name="Modenutti C."/>
        </authorList>
    </citation>
    <scope>NUCLEOTIDE SEQUENCE [LARGE SCALE GENOMIC DNA]</scope>
</reference>